<proteinExistence type="predicted"/>
<dbReference type="AlphaFoldDB" id="A0A1G7FSM0"/>
<protein>
    <submittedName>
        <fullName evidence="2">Uncharacterized protein</fullName>
    </submittedName>
</protein>
<dbReference type="EMBL" id="FMZR01000039">
    <property type="protein sequence ID" value="SDE78772.1"/>
    <property type="molecule type" value="Genomic_DNA"/>
</dbReference>
<gene>
    <name evidence="2" type="ORF">SAMN04487767_13912</name>
</gene>
<dbReference type="RefSeq" id="WP_074651733.1">
    <property type="nucleotide sequence ID" value="NZ_FMZR01000039.1"/>
</dbReference>
<feature type="chain" id="PRO_5039310066" evidence="1">
    <location>
        <begin position="20"/>
        <end position="237"/>
    </location>
</feature>
<name>A0A1G7FSM0_9BACI</name>
<sequence length="237" mass="26551">MKKLLMGSIVVSLALSGCAQEGSDEKVVTKVEDIEGNKKESRKIQGSQINPQVQSRYTVSMNSTEGEAYTLHVFSNNEQHETQKEPWVGAQEGDQIYKGEYQLALQSTSATLYLQEAKIGEFVFNTSRKNGFVSKGTPDFFVALQRESSNFSTAKAFYIHKGKVLEVKINEDDFGIAGTCFKALDKGKFLIGNYDNGEGMWYFSTFQTDLETGKAKRVDQKKLPLEEGNVYVKDNFK</sequence>
<organism evidence="2 3">
    <name type="scientific">Bacillus wiedmannii</name>
    <dbReference type="NCBI Taxonomy" id="1890302"/>
    <lineage>
        <taxon>Bacteria</taxon>
        <taxon>Bacillati</taxon>
        <taxon>Bacillota</taxon>
        <taxon>Bacilli</taxon>
        <taxon>Bacillales</taxon>
        <taxon>Bacillaceae</taxon>
        <taxon>Bacillus</taxon>
        <taxon>Bacillus cereus group</taxon>
    </lineage>
</organism>
<evidence type="ECO:0000313" key="2">
    <source>
        <dbReference type="EMBL" id="SDE78772.1"/>
    </source>
</evidence>
<keyword evidence="1" id="KW-0732">Signal</keyword>
<accession>A0A2B6HI10</accession>
<dbReference type="Proteomes" id="UP000183507">
    <property type="component" value="Unassembled WGS sequence"/>
</dbReference>
<dbReference type="PROSITE" id="PS51257">
    <property type="entry name" value="PROKAR_LIPOPROTEIN"/>
    <property type="match status" value="1"/>
</dbReference>
<feature type="signal peptide" evidence="1">
    <location>
        <begin position="1"/>
        <end position="19"/>
    </location>
</feature>
<evidence type="ECO:0000256" key="1">
    <source>
        <dbReference type="SAM" id="SignalP"/>
    </source>
</evidence>
<reference evidence="3" key="1">
    <citation type="submission" date="2016-10" db="EMBL/GenBank/DDBJ databases">
        <authorList>
            <person name="Varghese N."/>
        </authorList>
    </citation>
    <scope>NUCLEOTIDE SEQUENCE [LARGE SCALE GENOMIC DNA]</scope>
    <source>
        <strain evidence="3">KPR-7A</strain>
    </source>
</reference>
<accession>A0A1G7FSM0</accession>
<evidence type="ECO:0000313" key="3">
    <source>
        <dbReference type="Proteomes" id="UP000183507"/>
    </source>
</evidence>